<protein>
    <recommendedName>
        <fullName evidence="4">DUF3618 domain-containing protein</fullName>
    </recommendedName>
</protein>
<dbReference type="RefSeq" id="WP_320942114.1">
    <property type="nucleotide sequence ID" value="NZ_BAABEU010000001.1"/>
</dbReference>
<evidence type="ECO:0000256" key="1">
    <source>
        <dbReference type="SAM" id="MobiDB-lite"/>
    </source>
</evidence>
<dbReference type="Proteomes" id="UP001323798">
    <property type="component" value="Chromosome"/>
</dbReference>
<proteinExistence type="predicted"/>
<evidence type="ECO:0008006" key="4">
    <source>
        <dbReference type="Google" id="ProtNLM"/>
    </source>
</evidence>
<gene>
    <name evidence="2" type="ORF">SM116_16810</name>
</gene>
<organism evidence="2 3">
    <name type="scientific">Microbacterium rhizosphaerae</name>
    <dbReference type="NCBI Taxonomy" id="1678237"/>
    <lineage>
        <taxon>Bacteria</taxon>
        <taxon>Bacillati</taxon>
        <taxon>Actinomycetota</taxon>
        <taxon>Actinomycetes</taxon>
        <taxon>Micrococcales</taxon>
        <taxon>Microbacteriaceae</taxon>
        <taxon>Microbacterium</taxon>
    </lineage>
</organism>
<keyword evidence="3" id="KW-1185">Reference proteome</keyword>
<feature type="region of interest" description="Disordered" evidence="1">
    <location>
        <begin position="1"/>
        <end position="41"/>
    </location>
</feature>
<evidence type="ECO:0000313" key="2">
    <source>
        <dbReference type="EMBL" id="WPR89398.1"/>
    </source>
</evidence>
<reference evidence="2 3" key="1">
    <citation type="submission" date="2023-11" db="EMBL/GenBank/DDBJ databases">
        <title>Genome sequence of Microbacterium rhizosphaerae KACC 19337.</title>
        <authorList>
            <person name="Choi H."/>
            <person name="Kim S."/>
            <person name="Kim Y."/>
            <person name="Kwon S.-W."/>
            <person name="Heo J."/>
        </authorList>
    </citation>
    <scope>NUCLEOTIDE SEQUENCE [LARGE SCALE GENOMIC DNA]</scope>
    <source>
        <strain evidence="2 3">KACC 19337</strain>
    </source>
</reference>
<accession>A0ABZ0SLA6</accession>
<name>A0ABZ0SLA6_9MICO</name>
<sequence length="194" mass="20592">MSIPDDRSEGTPIFENARHTHEPDTVATGGAAPTEVAKEQASRVADSAVDAGKDVMGVAKSEAGNVVEEAKYQARDLLHQAQDELRQQASHQQTRLSQGLRSVGDDLHRMASASDTKGVASDLVRQAARRTHSAASWLAARDPEGVLRELKSYARRRPGVFIAGAIVAGAVVGRLTRALAAGPAQPSGETEHDR</sequence>
<dbReference type="EMBL" id="CP139368">
    <property type="protein sequence ID" value="WPR89398.1"/>
    <property type="molecule type" value="Genomic_DNA"/>
</dbReference>
<evidence type="ECO:0000313" key="3">
    <source>
        <dbReference type="Proteomes" id="UP001323798"/>
    </source>
</evidence>